<dbReference type="EMBL" id="JAAAIN010005629">
    <property type="protein sequence ID" value="KAG0273631.1"/>
    <property type="molecule type" value="Genomic_DNA"/>
</dbReference>
<name>A0A9P6QKH0_9FUNG</name>
<feature type="non-terminal residue" evidence="2">
    <location>
        <position position="188"/>
    </location>
</feature>
<feature type="compositionally biased region" description="Polar residues" evidence="1">
    <location>
        <begin position="65"/>
        <end position="87"/>
    </location>
</feature>
<feature type="region of interest" description="Disordered" evidence="1">
    <location>
        <begin position="1"/>
        <end position="36"/>
    </location>
</feature>
<protein>
    <submittedName>
        <fullName evidence="2">Uncharacterized protein</fullName>
    </submittedName>
</protein>
<reference evidence="2" key="1">
    <citation type="journal article" date="2020" name="Fungal Divers.">
        <title>Resolving the Mortierellaceae phylogeny through synthesis of multi-gene phylogenetics and phylogenomics.</title>
        <authorList>
            <person name="Vandepol N."/>
            <person name="Liber J."/>
            <person name="Desiro A."/>
            <person name="Na H."/>
            <person name="Kennedy M."/>
            <person name="Barry K."/>
            <person name="Grigoriev I.V."/>
            <person name="Miller A.N."/>
            <person name="O'Donnell K."/>
            <person name="Stajich J.E."/>
            <person name="Bonito G."/>
        </authorList>
    </citation>
    <scope>NUCLEOTIDE SEQUENCE</scope>
    <source>
        <strain evidence="2">NVP60</strain>
    </source>
</reference>
<accession>A0A9P6QKH0</accession>
<feature type="compositionally biased region" description="Polar residues" evidence="1">
    <location>
        <begin position="14"/>
        <end position="32"/>
    </location>
</feature>
<keyword evidence="3" id="KW-1185">Reference proteome</keyword>
<gene>
    <name evidence="2" type="ORF">BGZ97_010666</name>
</gene>
<organism evidence="2 3">
    <name type="scientific">Linnemannia gamsii</name>
    <dbReference type="NCBI Taxonomy" id="64522"/>
    <lineage>
        <taxon>Eukaryota</taxon>
        <taxon>Fungi</taxon>
        <taxon>Fungi incertae sedis</taxon>
        <taxon>Mucoromycota</taxon>
        <taxon>Mortierellomycotina</taxon>
        <taxon>Mortierellomycetes</taxon>
        <taxon>Mortierellales</taxon>
        <taxon>Mortierellaceae</taxon>
        <taxon>Linnemannia</taxon>
    </lineage>
</organism>
<feature type="region of interest" description="Disordered" evidence="1">
    <location>
        <begin position="62"/>
        <end position="87"/>
    </location>
</feature>
<comment type="caution">
    <text evidence="2">The sequence shown here is derived from an EMBL/GenBank/DDBJ whole genome shotgun (WGS) entry which is preliminary data.</text>
</comment>
<dbReference type="AlphaFoldDB" id="A0A9P6QKH0"/>
<proteinExistence type="predicted"/>
<dbReference type="OrthoDB" id="20127at2759"/>
<evidence type="ECO:0000313" key="3">
    <source>
        <dbReference type="Proteomes" id="UP000823405"/>
    </source>
</evidence>
<sequence>MNMKEAKPVPQFLTGESTLTAAQQEQQQYTGPSSTTAAITAATTASLSSMERTLLSDDTDMEIPTESTLPSARPAVSQSSGQPSTSNFAAFSTTVAQESTAGPNAASTVAEPLGLRAASYVRKRAGRAAQQSTLPSAFPMSMLQSTTPSIGTQVEDMVRDYYRDRLLRFEHAGSGGLTMNENEYPHIP</sequence>
<dbReference type="Proteomes" id="UP000823405">
    <property type="component" value="Unassembled WGS sequence"/>
</dbReference>
<evidence type="ECO:0000313" key="2">
    <source>
        <dbReference type="EMBL" id="KAG0273631.1"/>
    </source>
</evidence>
<evidence type="ECO:0000256" key="1">
    <source>
        <dbReference type="SAM" id="MobiDB-lite"/>
    </source>
</evidence>